<protein>
    <recommendedName>
        <fullName evidence="5">Protein kinase domain-containing protein</fullName>
    </recommendedName>
</protein>
<dbReference type="PROSITE" id="PS50011">
    <property type="entry name" value="PROTEIN_KINASE_DOM"/>
    <property type="match status" value="1"/>
</dbReference>
<keyword evidence="1" id="KW-0808">Transferase</keyword>
<dbReference type="Proteomes" id="UP001498398">
    <property type="component" value="Unassembled WGS sequence"/>
</dbReference>
<evidence type="ECO:0000256" key="3">
    <source>
        <dbReference type="ARBA" id="ARBA00022777"/>
    </source>
</evidence>
<keyword evidence="2" id="KW-0547">Nucleotide-binding</keyword>
<keyword evidence="3" id="KW-0418">Kinase</keyword>
<dbReference type="PANTHER" id="PTHR44329">
    <property type="entry name" value="SERINE/THREONINE-PROTEIN KINASE TNNI3K-RELATED"/>
    <property type="match status" value="1"/>
</dbReference>
<name>A0ABR1IMD1_9AGAR</name>
<dbReference type="InterPro" id="IPR051681">
    <property type="entry name" value="Ser/Thr_Kinases-Pseudokinases"/>
</dbReference>
<dbReference type="Pfam" id="PF00069">
    <property type="entry name" value="Pkinase"/>
    <property type="match status" value="1"/>
</dbReference>
<evidence type="ECO:0000313" key="6">
    <source>
        <dbReference type="EMBL" id="KAK7436449.1"/>
    </source>
</evidence>
<dbReference type="Gene3D" id="1.10.510.10">
    <property type="entry name" value="Transferase(Phosphotransferase) domain 1"/>
    <property type="match status" value="1"/>
</dbReference>
<feature type="domain" description="Protein kinase" evidence="5">
    <location>
        <begin position="1"/>
        <end position="260"/>
    </location>
</feature>
<evidence type="ECO:0000256" key="1">
    <source>
        <dbReference type="ARBA" id="ARBA00022679"/>
    </source>
</evidence>
<evidence type="ECO:0000259" key="5">
    <source>
        <dbReference type="PROSITE" id="PS50011"/>
    </source>
</evidence>
<dbReference type="PANTHER" id="PTHR44329:SF288">
    <property type="entry name" value="MITOGEN-ACTIVATED PROTEIN KINASE KINASE KINASE 20"/>
    <property type="match status" value="1"/>
</dbReference>
<dbReference type="SMART" id="SM00220">
    <property type="entry name" value="S_TKc"/>
    <property type="match status" value="1"/>
</dbReference>
<evidence type="ECO:0000256" key="4">
    <source>
        <dbReference type="ARBA" id="ARBA00022840"/>
    </source>
</evidence>
<keyword evidence="4" id="KW-0067">ATP-binding</keyword>
<proteinExistence type="predicted"/>
<dbReference type="InterPro" id="IPR011009">
    <property type="entry name" value="Kinase-like_dom_sf"/>
</dbReference>
<dbReference type="InterPro" id="IPR000719">
    <property type="entry name" value="Prot_kinase_dom"/>
</dbReference>
<evidence type="ECO:0000256" key="2">
    <source>
        <dbReference type="ARBA" id="ARBA00022741"/>
    </source>
</evidence>
<keyword evidence="7" id="KW-1185">Reference proteome</keyword>
<reference evidence="6 7" key="1">
    <citation type="submission" date="2024-01" db="EMBL/GenBank/DDBJ databases">
        <title>A draft genome for the cacao thread blight pathogen Marasmiellus scandens.</title>
        <authorList>
            <person name="Baruah I.K."/>
            <person name="Leung J."/>
            <person name="Bukari Y."/>
            <person name="Amoako-Attah I."/>
            <person name="Meinhardt L.W."/>
            <person name="Bailey B.A."/>
            <person name="Cohen S.P."/>
        </authorList>
    </citation>
    <scope>NUCLEOTIDE SEQUENCE [LARGE SCALE GENOMIC DNA]</scope>
    <source>
        <strain evidence="6 7">GH-19</strain>
    </source>
</reference>
<organism evidence="6 7">
    <name type="scientific">Marasmiellus scandens</name>
    <dbReference type="NCBI Taxonomy" id="2682957"/>
    <lineage>
        <taxon>Eukaryota</taxon>
        <taxon>Fungi</taxon>
        <taxon>Dikarya</taxon>
        <taxon>Basidiomycota</taxon>
        <taxon>Agaricomycotina</taxon>
        <taxon>Agaricomycetes</taxon>
        <taxon>Agaricomycetidae</taxon>
        <taxon>Agaricales</taxon>
        <taxon>Marasmiineae</taxon>
        <taxon>Omphalotaceae</taxon>
        <taxon>Marasmiellus</taxon>
    </lineage>
</organism>
<dbReference type="EMBL" id="JBANRG010000094">
    <property type="protein sequence ID" value="KAK7436449.1"/>
    <property type="molecule type" value="Genomic_DNA"/>
</dbReference>
<accession>A0ABR1IMD1</accession>
<sequence>MHSNSSSDSDYDNDDFIVEIFDENDFSPGYHDLTDNTWHKQKGFKESRIYRLLGNHSRILPVVEDREDEIMFPYLDNGDMWSFLLCNKSNPSYAPLTTCLTWAIEIAQGIAHLHANNVIWADAHMGNMLFTDDFHIVLCDFGFGVLDAKFYHSFKMVPPLVFACPRLYYGIEPTCIDIFGFAVTLFALLEHRFPFTDNVSPNLESQHNVFRKYNDLEFDQLRDPIMNTYFGQLLNDCFHANISRGDQLVRALVNAFTEWFKETGQVIEPGVPYPQEPEILALSLVPPMIRKGHGWSK</sequence>
<evidence type="ECO:0000313" key="7">
    <source>
        <dbReference type="Proteomes" id="UP001498398"/>
    </source>
</evidence>
<comment type="caution">
    <text evidence="6">The sequence shown here is derived from an EMBL/GenBank/DDBJ whole genome shotgun (WGS) entry which is preliminary data.</text>
</comment>
<dbReference type="SUPFAM" id="SSF56112">
    <property type="entry name" value="Protein kinase-like (PK-like)"/>
    <property type="match status" value="1"/>
</dbReference>
<gene>
    <name evidence="6" type="ORF">VKT23_019162</name>
</gene>